<dbReference type="Proteomes" id="UP001199659">
    <property type="component" value="Chromosome"/>
</dbReference>
<dbReference type="SUPFAM" id="SSF49401">
    <property type="entry name" value="Bacterial adhesins"/>
    <property type="match status" value="1"/>
</dbReference>
<dbReference type="InterPro" id="IPR036937">
    <property type="entry name" value="Adhesion_dom_fimbrial_sf"/>
</dbReference>
<dbReference type="InterPro" id="IPR000259">
    <property type="entry name" value="Adhesion_dom_fimbrial"/>
</dbReference>
<gene>
    <name evidence="2" type="ORF">G163CM_20310</name>
</gene>
<proteinExistence type="predicted"/>
<accession>A0ABY3S5G8</accession>
<dbReference type="Pfam" id="PF00419">
    <property type="entry name" value="Fimbrial"/>
    <property type="match status" value="1"/>
</dbReference>
<feature type="domain" description="Fimbrial-type adhesion" evidence="1">
    <location>
        <begin position="20"/>
        <end position="176"/>
    </location>
</feature>
<protein>
    <recommendedName>
        <fullName evidence="1">Fimbrial-type adhesion domain-containing protein</fullName>
    </recommendedName>
</protein>
<evidence type="ECO:0000313" key="2">
    <source>
        <dbReference type="EMBL" id="UGS41329.1"/>
    </source>
</evidence>
<keyword evidence="3" id="KW-1185">Reference proteome</keyword>
<dbReference type="Gene3D" id="2.60.40.1090">
    <property type="entry name" value="Fimbrial-type adhesion domain"/>
    <property type="match status" value="1"/>
</dbReference>
<dbReference type="PANTHER" id="PTHR33420:SF32">
    <property type="entry name" value="FIMBRIAL-LIKE PROTEIN"/>
    <property type="match status" value="1"/>
</dbReference>
<sequence length="177" mass="18098">MSFSAISAEIPVASQTGTITVKGSVYTSACSVSGADSVNVVIPSTYAQDYTGIGDTSPLGKSSTMLINCSGNANMTGIYLTVEGDPDDSDPSLFKIASGTGKAAGVALKVQATPVVVGSTVASIPLAPNKESTTTVPNRTGVMPMFQWTFDAQAVAVADTVKSGDLDTTLTWTARYN</sequence>
<evidence type="ECO:0000313" key="3">
    <source>
        <dbReference type="Proteomes" id="UP001199659"/>
    </source>
</evidence>
<name>A0ABY3S5G8_9ENTR</name>
<dbReference type="EMBL" id="CP087880">
    <property type="protein sequence ID" value="UGS41329.1"/>
    <property type="molecule type" value="Genomic_DNA"/>
</dbReference>
<reference evidence="2 3" key="1">
    <citation type="journal article" date="2022" name="Int. J. Syst. Evol. Microbiol.">
        <title>Pseudocitrobacter corydidari sp. nov., isolated from the Asian emerald cockroach Corydidarum magnifica.</title>
        <authorList>
            <person name="Guzman J."/>
            <person name="Poehlein A."/>
            <person name="Glaeser S.P."/>
            <person name="Schwengers O."/>
            <person name="Blom J."/>
            <person name="Hollensteiner J."/>
            <person name="Kampfer P."/>
            <person name="Vilcinskas A."/>
        </authorList>
    </citation>
    <scope>NUCLEOTIDE SEQUENCE [LARGE SCALE GENOMIC DNA]</scope>
    <source>
        <strain evidence="2">G163CM</strain>
    </source>
</reference>
<dbReference type="InterPro" id="IPR050263">
    <property type="entry name" value="Bact_Fimbrial_Adh_Pro"/>
</dbReference>
<organism evidence="2 3">
    <name type="scientific">Pseudocitrobacter corydidari</name>
    <dbReference type="NCBI Taxonomy" id="2891570"/>
    <lineage>
        <taxon>Bacteria</taxon>
        <taxon>Pseudomonadati</taxon>
        <taxon>Pseudomonadota</taxon>
        <taxon>Gammaproteobacteria</taxon>
        <taxon>Enterobacterales</taxon>
        <taxon>Enterobacteriaceae</taxon>
        <taxon>Pseudocitrobacter</taxon>
    </lineage>
</organism>
<evidence type="ECO:0000259" key="1">
    <source>
        <dbReference type="Pfam" id="PF00419"/>
    </source>
</evidence>
<dbReference type="PANTHER" id="PTHR33420">
    <property type="entry name" value="FIMBRIAL SUBUNIT ELFA-RELATED"/>
    <property type="match status" value="1"/>
</dbReference>
<dbReference type="InterPro" id="IPR008966">
    <property type="entry name" value="Adhesion_dom_sf"/>
</dbReference>